<keyword evidence="8" id="KW-0449">Lipoprotein</keyword>
<evidence type="ECO:0000256" key="1">
    <source>
        <dbReference type="ARBA" id="ARBA00004498"/>
    </source>
</evidence>
<evidence type="ECO:0000256" key="3">
    <source>
        <dbReference type="ARBA" id="ARBA00022473"/>
    </source>
</evidence>
<dbReference type="GO" id="GO:0030182">
    <property type="term" value="P:neuron differentiation"/>
    <property type="evidence" value="ECO:0007669"/>
    <property type="project" value="TreeGrafter"/>
</dbReference>
<dbReference type="GO" id="GO:0060070">
    <property type="term" value="P:canonical Wnt signaling pathway"/>
    <property type="evidence" value="ECO:0007669"/>
    <property type="project" value="TreeGrafter"/>
</dbReference>
<evidence type="ECO:0000256" key="9">
    <source>
        <dbReference type="RuleBase" id="RU003500"/>
    </source>
</evidence>
<evidence type="ECO:0000256" key="7">
    <source>
        <dbReference type="ARBA" id="ARBA00023157"/>
    </source>
</evidence>
<evidence type="ECO:0000313" key="10">
    <source>
        <dbReference type="EMBL" id="CAH1788358.1"/>
    </source>
</evidence>
<dbReference type="GO" id="GO:0005615">
    <property type="term" value="C:extracellular space"/>
    <property type="evidence" value="ECO:0007669"/>
    <property type="project" value="TreeGrafter"/>
</dbReference>
<dbReference type="AlphaFoldDB" id="A0A8J1Y5P9"/>
<dbReference type="InterPro" id="IPR005817">
    <property type="entry name" value="Wnt"/>
</dbReference>
<dbReference type="InterPro" id="IPR018161">
    <property type="entry name" value="Wnt_CS"/>
</dbReference>
<evidence type="ECO:0000256" key="2">
    <source>
        <dbReference type="ARBA" id="ARBA00005683"/>
    </source>
</evidence>
<dbReference type="OrthoDB" id="5945655at2759"/>
<comment type="similarity">
    <text evidence="2 9">Belongs to the Wnt family.</text>
</comment>
<dbReference type="GO" id="GO:0045165">
    <property type="term" value="P:cell fate commitment"/>
    <property type="evidence" value="ECO:0007669"/>
    <property type="project" value="TreeGrafter"/>
</dbReference>
<comment type="subcellular location">
    <subcellularLocation>
        <location evidence="1 9">Secreted</location>
        <location evidence="1 9">Extracellular space</location>
        <location evidence="1 9">Extracellular matrix</location>
    </subcellularLocation>
</comment>
<keyword evidence="11" id="KW-1185">Reference proteome</keyword>
<proteinExistence type="inferred from homology"/>
<dbReference type="CDD" id="cd19333">
    <property type="entry name" value="Wnt_Wnt1"/>
    <property type="match status" value="1"/>
</dbReference>
<protein>
    <recommendedName>
        <fullName evidence="9">Protein Wnt</fullName>
    </recommendedName>
</protein>
<dbReference type="FunFam" id="3.30.2460.20:FF:000001">
    <property type="entry name" value="Wnt homolog"/>
    <property type="match status" value="1"/>
</dbReference>
<comment type="function">
    <text evidence="9">Ligand for members of the frizzled family of seven transmembrane receptors.</text>
</comment>
<dbReference type="PANTHER" id="PTHR12027:SF91">
    <property type="entry name" value="PROTO-ONCOGENE WNT-1"/>
    <property type="match status" value="1"/>
</dbReference>
<dbReference type="PANTHER" id="PTHR12027">
    <property type="entry name" value="WNT RELATED"/>
    <property type="match status" value="1"/>
</dbReference>
<dbReference type="SMART" id="SM00097">
    <property type="entry name" value="WNT1"/>
    <property type="match status" value="2"/>
</dbReference>
<keyword evidence="4" id="KW-0964">Secreted</keyword>
<dbReference type="PRINTS" id="PR01349">
    <property type="entry name" value="WNTPROTEIN"/>
</dbReference>
<sequence>MVLSREVLAWLVWGALLGVICLPLQSFGYFGLTARGPVLSLSLQIEENSTGDSVVGKHERNSRQTAAKICELLKLQKKQKRMCMRWLGTAETLVEAVRLSAIECHSQFSYERWNCTMGQFRMNLLKKGFKETSFLHGVTSAGLVHAFARACSRGRIDRCTCDESFNEKKNKETWRWGGCGDNIKFGQKFSRHFLKASKRSGQDLKAKVDRHNSNVGIRIVRDRMKTTCKCHGVSATCTVKTCWRQLAPFHEIGNVLKDKYENAYKVLSTLLLLSQPFNSQQGKKNRVRGIKWWSLGLTGLLPAKVHTNSVLNPSAPMYINPSLQPLTRKQRRLVTKNPGTILAVAKGAKVAIDECAYQFKNRRWNCPTDDKEDNVFGKILYDGCRETAFIYAITSAAISHTVAQSCSDGSVYTCSCDYTPQNTIGGQNWEWGGCSDNADFGYDFSQDFIDVVEKGRDLRCMMNLHNNEAGRTTVIQELRQECKCHGMSGSCTMKTCWKKLAPFRVVSHKLKDRFDGASRVFQGNSGSRRGSRSRSSRYNLVPVNMDHKVPGVVDLVYYEKSPTFCEADNYLNSRGTRGRECNATSIGVDGCDLMCCGRGHTSETYLVRERCNCTFHWCCTVNCDICTRSRIRNTCL</sequence>
<evidence type="ECO:0000256" key="8">
    <source>
        <dbReference type="ARBA" id="ARBA00023288"/>
    </source>
</evidence>
<dbReference type="GO" id="GO:0005109">
    <property type="term" value="F:frizzled binding"/>
    <property type="evidence" value="ECO:0007669"/>
    <property type="project" value="TreeGrafter"/>
</dbReference>
<evidence type="ECO:0000313" key="11">
    <source>
        <dbReference type="Proteomes" id="UP000749559"/>
    </source>
</evidence>
<dbReference type="PROSITE" id="PS00246">
    <property type="entry name" value="WNT1"/>
    <property type="match status" value="1"/>
</dbReference>
<dbReference type="InterPro" id="IPR043158">
    <property type="entry name" value="Wnt_C"/>
</dbReference>
<name>A0A8J1Y5P9_OWEFU</name>
<reference evidence="10" key="1">
    <citation type="submission" date="2022-03" db="EMBL/GenBank/DDBJ databases">
        <authorList>
            <person name="Martin C."/>
        </authorList>
    </citation>
    <scope>NUCLEOTIDE SEQUENCE</scope>
</reference>
<keyword evidence="5" id="KW-0272">Extracellular matrix</keyword>
<keyword evidence="7" id="KW-1015">Disulfide bond</keyword>
<gene>
    <name evidence="10" type="ORF">OFUS_LOCUS13907</name>
</gene>
<keyword evidence="6 9" id="KW-0879">Wnt signaling pathway</keyword>
<keyword evidence="3 9" id="KW-0217">Developmental protein</keyword>
<dbReference type="Pfam" id="PF00110">
    <property type="entry name" value="wnt"/>
    <property type="match status" value="2"/>
</dbReference>
<accession>A0A8J1Y5P9</accession>
<evidence type="ECO:0000256" key="5">
    <source>
        <dbReference type="ARBA" id="ARBA00022530"/>
    </source>
</evidence>
<evidence type="ECO:0000256" key="4">
    <source>
        <dbReference type="ARBA" id="ARBA00022525"/>
    </source>
</evidence>
<comment type="caution">
    <text evidence="10">The sequence shown here is derived from an EMBL/GenBank/DDBJ whole genome shotgun (WGS) entry which is preliminary data.</text>
</comment>
<evidence type="ECO:0000256" key="6">
    <source>
        <dbReference type="ARBA" id="ARBA00022687"/>
    </source>
</evidence>
<dbReference type="Proteomes" id="UP000749559">
    <property type="component" value="Unassembled WGS sequence"/>
</dbReference>
<dbReference type="EMBL" id="CAIIXF020000007">
    <property type="protein sequence ID" value="CAH1788358.1"/>
    <property type="molecule type" value="Genomic_DNA"/>
</dbReference>
<organism evidence="10 11">
    <name type="scientific">Owenia fusiformis</name>
    <name type="common">Polychaete worm</name>
    <dbReference type="NCBI Taxonomy" id="6347"/>
    <lineage>
        <taxon>Eukaryota</taxon>
        <taxon>Metazoa</taxon>
        <taxon>Spiralia</taxon>
        <taxon>Lophotrochozoa</taxon>
        <taxon>Annelida</taxon>
        <taxon>Polychaeta</taxon>
        <taxon>Sedentaria</taxon>
        <taxon>Canalipalpata</taxon>
        <taxon>Sabellida</taxon>
        <taxon>Oweniida</taxon>
        <taxon>Oweniidae</taxon>
        <taxon>Owenia</taxon>
    </lineage>
</organism>
<dbReference type="GO" id="GO:0005125">
    <property type="term" value="F:cytokine activity"/>
    <property type="evidence" value="ECO:0007669"/>
    <property type="project" value="TreeGrafter"/>
</dbReference>
<dbReference type="Gene3D" id="3.30.2460.20">
    <property type="match status" value="1"/>
</dbReference>